<evidence type="ECO:0000259" key="3">
    <source>
        <dbReference type="PROSITE" id="PS50240"/>
    </source>
</evidence>
<dbReference type="EMBL" id="JAVRBK010000077">
    <property type="protein sequence ID" value="KAK5637811.1"/>
    <property type="molecule type" value="Genomic_DNA"/>
</dbReference>
<evidence type="ECO:0000313" key="4">
    <source>
        <dbReference type="EMBL" id="KAK5637811.1"/>
    </source>
</evidence>
<comment type="similarity">
    <text evidence="2">Belongs to the peptidase S1 family. CLIP subfamily.</text>
</comment>
<dbReference type="InterPro" id="IPR051487">
    <property type="entry name" value="Ser/Thr_Proteases_Immune/Dev"/>
</dbReference>
<dbReference type="FunFam" id="2.40.10.10:FF:000068">
    <property type="entry name" value="transmembrane protease serine 2"/>
    <property type="match status" value="1"/>
</dbReference>
<reference evidence="4 5" key="1">
    <citation type="journal article" date="2024" name="Insects">
        <title>An Improved Chromosome-Level Genome Assembly of the Firefly Pyrocoelia pectoralis.</title>
        <authorList>
            <person name="Fu X."/>
            <person name="Meyer-Rochow V.B."/>
            <person name="Ballantyne L."/>
            <person name="Zhu X."/>
        </authorList>
    </citation>
    <scope>NUCLEOTIDE SEQUENCE [LARGE SCALE GENOMIC DNA]</scope>
    <source>
        <strain evidence="4">XCY_ONT2</strain>
    </source>
</reference>
<dbReference type="SMART" id="SM00020">
    <property type="entry name" value="Tryp_SPc"/>
    <property type="match status" value="1"/>
</dbReference>
<keyword evidence="1" id="KW-1015">Disulfide bond</keyword>
<comment type="caution">
    <text evidence="4">The sequence shown here is derived from an EMBL/GenBank/DDBJ whole genome shotgun (WGS) entry which is preliminary data.</text>
</comment>
<proteinExistence type="inferred from homology"/>
<dbReference type="AlphaFoldDB" id="A0AAN7V1W6"/>
<evidence type="ECO:0000256" key="1">
    <source>
        <dbReference type="ARBA" id="ARBA00023157"/>
    </source>
</evidence>
<feature type="domain" description="Peptidase S1" evidence="3">
    <location>
        <begin position="91"/>
        <end position="304"/>
    </location>
</feature>
<dbReference type="GO" id="GO:0004252">
    <property type="term" value="F:serine-type endopeptidase activity"/>
    <property type="evidence" value="ECO:0007669"/>
    <property type="project" value="InterPro"/>
</dbReference>
<dbReference type="PRINTS" id="PR00722">
    <property type="entry name" value="CHYMOTRYPSIN"/>
</dbReference>
<name>A0AAN7V1W6_9COLE</name>
<protein>
    <recommendedName>
        <fullName evidence="3">Peptidase S1 domain-containing protein</fullName>
    </recommendedName>
</protein>
<dbReference type="InterPro" id="IPR009003">
    <property type="entry name" value="Peptidase_S1_PA"/>
</dbReference>
<dbReference type="PROSITE" id="PS50240">
    <property type="entry name" value="TRYPSIN_DOM"/>
    <property type="match status" value="1"/>
</dbReference>
<dbReference type="InterPro" id="IPR001254">
    <property type="entry name" value="Trypsin_dom"/>
</dbReference>
<dbReference type="InterPro" id="IPR043504">
    <property type="entry name" value="Peptidase_S1_PA_chymotrypsin"/>
</dbReference>
<evidence type="ECO:0000313" key="5">
    <source>
        <dbReference type="Proteomes" id="UP001329430"/>
    </source>
</evidence>
<dbReference type="Pfam" id="PF00089">
    <property type="entry name" value="Trypsin"/>
    <property type="match status" value="1"/>
</dbReference>
<evidence type="ECO:0000256" key="2">
    <source>
        <dbReference type="ARBA" id="ARBA00024195"/>
    </source>
</evidence>
<dbReference type="Proteomes" id="UP001329430">
    <property type="component" value="Unassembled WGS sequence"/>
</dbReference>
<dbReference type="GO" id="GO:0006508">
    <property type="term" value="P:proteolysis"/>
    <property type="evidence" value="ECO:0007669"/>
    <property type="project" value="InterPro"/>
</dbReference>
<organism evidence="4 5">
    <name type="scientific">Pyrocoelia pectoralis</name>
    <dbReference type="NCBI Taxonomy" id="417401"/>
    <lineage>
        <taxon>Eukaryota</taxon>
        <taxon>Metazoa</taxon>
        <taxon>Ecdysozoa</taxon>
        <taxon>Arthropoda</taxon>
        <taxon>Hexapoda</taxon>
        <taxon>Insecta</taxon>
        <taxon>Pterygota</taxon>
        <taxon>Neoptera</taxon>
        <taxon>Endopterygota</taxon>
        <taxon>Coleoptera</taxon>
        <taxon>Polyphaga</taxon>
        <taxon>Elateriformia</taxon>
        <taxon>Elateroidea</taxon>
        <taxon>Lampyridae</taxon>
        <taxon>Lampyrinae</taxon>
        <taxon>Pyrocoelia</taxon>
    </lineage>
</organism>
<dbReference type="Gene3D" id="2.40.10.10">
    <property type="entry name" value="Trypsin-like serine proteases"/>
    <property type="match status" value="2"/>
</dbReference>
<gene>
    <name evidence="4" type="ORF">RI129_000006</name>
</gene>
<keyword evidence="5" id="KW-1185">Reference proteome</keyword>
<dbReference type="PANTHER" id="PTHR24256">
    <property type="entry name" value="TRYPTASE-RELATED"/>
    <property type="match status" value="1"/>
</dbReference>
<sequence length="305" mass="32943">MMKRICSVIYLWATVYCNQTDLILALSTLTAFTRIVCVPAGTCTVPSNNNVIDIRIVTQGNTNPCPRGQSPCAVTVGANQCGLRFATNISNVDGFASPGAFPWQVYLVNQTGYTGSGVLINEYHVLTAAHKVYLNGASPEVIGVFLGVHHPQQLSVRYSVQRVLLHPNFNPTTLFNDIAILRLSIPVAPLPQTLVNSVCLPSQYQIFEGQLITNTCYTSMSRDFVLGVNNAKRYLDPIGELCAGGQGSRDACVHDGGAPLTCEVNGRFYVAGLVLWGKGCGLPGIYGVYANVTHYVNWISSAMAY</sequence>
<dbReference type="CDD" id="cd00190">
    <property type="entry name" value="Tryp_SPc"/>
    <property type="match status" value="1"/>
</dbReference>
<dbReference type="InterPro" id="IPR001314">
    <property type="entry name" value="Peptidase_S1A"/>
</dbReference>
<accession>A0AAN7V1W6</accession>
<dbReference type="SUPFAM" id="SSF50494">
    <property type="entry name" value="Trypsin-like serine proteases"/>
    <property type="match status" value="1"/>
</dbReference>